<comment type="caution">
    <text evidence="1">The sequence shown here is derived from an EMBL/GenBank/DDBJ whole genome shotgun (WGS) entry which is preliminary data.</text>
</comment>
<gene>
    <name evidence="1" type="ORF">EI291_19655</name>
</gene>
<dbReference type="RefSeq" id="WP_125423991.1">
    <property type="nucleotide sequence ID" value="NZ_RWIT01000016.1"/>
</dbReference>
<evidence type="ECO:0000313" key="1">
    <source>
        <dbReference type="EMBL" id="RSK45055.1"/>
    </source>
</evidence>
<evidence type="ECO:0000313" key="2">
    <source>
        <dbReference type="Proteomes" id="UP000273500"/>
    </source>
</evidence>
<protein>
    <submittedName>
        <fullName evidence="1">Uncharacterized protein</fullName>
    </submittedName>
</protein>
<keyword evidence="2" id="KW-1185">Reference proteome</keyword>
<reference evidence="1 2" key="1">
    <citation type="submission" date="2018-12" db="EMBL/GenBank/DDBJ databases">
        <authorList>
            <person name="Feng G."/>
            <person name="Zhu H."/>
        </authorList>
    </citation>
    <scope>NUCLEOTIDE SEQUENCE [LARGE SCALE GENOMIC DNA]</scope>
    <source>
        <strain evidence="1 2">KCTC 12533</strain>
    </source>
</reference>
<proteinExistence type="predicted"/>
<accession>A0A428KF95</accession>
<sequence length="103" mass="11946">MVDIDLAQCRNGRYVPQSVRFSEGARGGNEKFECVWTEYTTGHTTRVVFVEDVLLYGTQVFRRFALGQRLLEFNPEYARLGWSGYWSGDEWWANSVAEPETKL</sequence>
<dbReference type="AlphaFoldDB" id="A0A428KF95"/>
<organism evidence="1 2">
    <name type="scientific">Hymenobacter rigui</name>
    <dbReference type="NCBI Taxonomy" id="334424"/>
    <lineage>
        <taxon>Bacteria</taxon>
        <taxon>Pseudomonadati</taxon>
        <taxon>Bacteroidota</taxon>
        <taxon>Cytophagia</taxon>
        <taxon>Cytophagales</taxon>
        <taxon>Hymenobacteraceae</taxon>
        <taxon>Hymenobacter</taxon>
    </lineage>
</organism>
<dbReference type="Proteomes" id="UP000273500">
    <property type="component" value="Unassembled WGS sequence"/>
</dbReference>
<name>A0A428KF95_9BACT</name>
<dbReference type="EMBL" id="RWIT01000016">
    <property type="protein sequence ID" value="RSK45055.1"/>
    <property type="molecule type" value="Genomic_DNA"/>
</dbReference>
<dbReference type="OrthoDB" id="880022at2"/>